<dbReference type="PANTHER" id="PTHR33238:SF7">
    <property type="entry name" value="IRON-DEPENDENT TRANSCRIPTIONAL REGULATOR"/>
    <property type="match status" value="1"/>
</dbReference>
<dbReference type="GO" id="GO:0046983">
    <property type="term" value="F:protein dimerization activity"/>
    <property type="evidence" value="ECO:0007669"/>
    <property type="project" value="InterPro"/>
</dbReference>
<dbReference type="SUPFAM" id="SSF46785">
    <property type="entry name" value="Winged helix' DNA-binding domain"/>
    <property type="match status" value="1"/>
</dbReference>
<dbReference type="InterPro" id="IPR050536">
    <property type="entry name" value="DtxR_MntR_Metal-Reg"/>
</dbReference>
<evidence type="ECO:0000256" key="3">
    <source>
        <dbReference type="ARBA" id="ARBA00023125"/>
    </source>
</evidence>
<dbReference type="SUPFAM" id="SSF47979">
    <property type="entry name" value="Iron-dependent repressor protein, dimerization domain"/>
    <property type="match status" value="1"/>
</dbReference>
<evidence type="ECO:0000313" key="8">
    <source>
        <dbReference type="Proteomes" id="UP000886857"/>
    </source>
</evidence>
<dbReference type="EMBL" id="DVOE01000012">
    <property type="protein sequence ID" value="HIU98436.1"/>
    <property type="molecule type" value="Genomic_DNA"/>
</dbReference>
<dbReference type="AlphaFoldDB" id="A0A9D1SW68"/>
<keyword evidence="3" id="KW-0238">DNA-binding</keyword>
<dbReference type="Pfam" id="PF01325">
    <property type="entry name" value="Fe_dep_repress"/>
    <property type="match status" value="1"/>
</dbReference>
<evidence type="ECO:0000256" key="2">
    <source>
        <dbReference type="ARBA" id="ARBA00023015"/>
    </source>
</evidence>
<proteinExistence type="inferred from homology"/>
<dbReference type="InterPro" id="IPR001367">
    <property type="entry name" value="Fe_dep_repressor"/>
</dbReference>
<dbReference type="Gene3D" id="1.10.10.10">
    <property type="entry name" value="Winged helix-like DNA-binding domain superfamily/Winged helix DNA-binding domain"/>
    <property type="match status" value="1"/>
</dbReference>
<evidence type="ECO:0000256" key="4">
    <source>
        <dbReference type="ARBA" id="ARBA00023163"/>
    </source>
</evidence>
<keyword evidence="2" id="KW-0805">Transcription regulation</keyword>
<comment type="caution">
    <text evidence="7">The sequence shown here is derived from an EMBL/GenBank/DDBJ whole genome shotgun (WGS) entry which is preliminary data.</text>
</comment>
<evidence type="ECO:0000313" key="7">
    <source>
        <dbReference type="EMBL" id="HIU98436.1"/>
    </source>
</evidence>
<evidence type="ECO:0000256" key="1">
    <source>
        <dbReference type="ARBA" id="ARBA00007871"/>
    </source>
</evidence>
<dbReference type="SMART" id="SM00529">
    <property type="entry name" value="HTH_DTXR"/>
    <property type="match status" value="1"/>
</dbReference>
<dbReference type="InterPro" id="IPR036388">
    <property type="entry name" value="WH-like_DNA-bd_sf"/>
</dbReference>
<protein>
    <submittedName>
        <fullName evidence="7">Metal-dependent transcriptional regulator</fullName>
    </submittedName>
</protein>
<dbReference type="InterPro" id="IPR036421">
    <property type="entry name" value="Fe_dep_repressor_sf"/>
</dbReference>
<dbReference type="Pfam" id="PF02742">
    <property type="entry name" value="Fe_dep_repr_C"/>
    <property type="match status" value="1"/>
</dbReference>
<dbReference type="InterPro" id="IPR022689">
    <property type="entry name" value="Iron_dep_repressor"/>
</dbReference>
<sequence>MDLYESGEMYLETILRLKKSGEPVHSIDVARYAGKAKSSVSRAIGILRDKGFIDIDINGHIEFTEKGARRAEQIIERHEVLTAWLRSIGVPAEAAEEDACRMEHVIGDATFEAIKRSVKPEN</sequence>
<keyword evidence="4" id="KW-0804">Transcription</keyword>
<evidence type="ECO:0000259" key="6">
    <source>
        <dbReference type="Pfam" id="PF02742"/>
    </source>
</evidence>
<dbReference type="InterPro" id="IPR036390">
    <property type="entry name" value="WH_DNA-bd_sf"/>
</dbReference>
<name>A0A9D1SW68_9FIRM</name>
<dbReference type="Proteomes" id="UP000886857">
    <property type="component" value="Unassembled WGS sequence"/>
</dbReference>
<dbReference type="GO" id="GO:0003700">
    <property type="term" value="F:DNA-binding transcription factor activity"/>
    <property type="evidence" value="ECO:0007669"/>
    <property type="project" value="InterPro"/>
</dbReference>
<dbReference type="GO" id="GO:0003677">
    <property type="term" value="F:DNA binding"/>
    <property type="evidence" value="ECO:0007669"/>
    <property type="project" value="UniProtKB-KW"/>
</dbReference>
<dbReference type="GO" id="GO:0046914">
    <property type="term" value="F:transition metal ion binding"/>
    <property type="evidence" value="ECO:0007669"/>
    <property type="project" value="InterPro"/>
</dbReference>
<evidence type="ECO:0000259" key="5">
    <source>
        <dbReference type="Pfam" id="PF01325"/>
    </source>
</evidence>
<feature type="domain" description="HTH dtxR-type" evidence="5">
    <location>
        <begin position="2"/>
        <end position="56"/>
    </location>
</feature>
<dbReference type="PANTHER" id="PTHR33238">
    <property type="entry name" value="IRON (METAL) DEPENDENT REPRESSOR, DTXR FAMILY"/>
    <property type="match status" value="1"/>
</dbReference>
<dbReference type="Gene3D" id="1.10.60.10">
    <property type="entry name" value="Iron dependent repressor, metal binding and dimerisation domain"/>
    <property type="match status" value="1"/>
</dbReference>
<dbReference type="InterPro" id="IPR022687">
    <property type="entry name" value="HTH_DTXR"/>
</dbReference>
<reference evidence="7" key="2">
    <citation type="journal article" date="2021" name="PeerJ">
        <title>Extensive microbial diversity within the chicken gut microbiome revealed by metagenomics and culture.</title>
        <authorList>
            <person name="Gilroy R."/>
            <person name="Ravi A."/>
            <person name="Getino M."/>
            <person name="Pursley I."/>
            <person name="Horton D.L."/>
            <person name="Alikhan N.F."/>
            <person name="Baker D."/>
            <person name="Gharbi K."/>
            <person name="Hall N."/>
            <person name="Watson M."/>
            <person name="Adriaenssens E.M."/>
            <person name="Foster-Nyarko E."/>
            <person name="Jarju S."/>
            <person name="Secka A."/>
            <person name="Antonio M."/>
            <person name="Oren A."/>
            <person name="Chaudhuri R.R."/>
            <person name="La Ragione R."/>
            <person name="Hildebrand F."/>
            <person name="Pallen M.J."/>
        </authorList>
    </citation>
    <scope>NUCLEOTIDE SEQUENCE</scope>
    <source>
        <strain evidence="7">10406</strain>
    </source>
</reference>
<comment type="similarity">
    <text evidence="1">Belongs to the DtxR/MntR family.</text>
</comment>
<organism evidence="7 8">
    <name type="scientific">Candidatus Limadaptatus stercoripullorum</name>
    <dbReference type="NCBI Taxonomy" id="2840846"/>
    <lineage>
        <taxon>Bacteria</taxon>
        <taxon>Bacillati</taxon>
        <taxon>Bacillota</taxon>
        <taxon>Clostridia</taxon>
        <taxon>Eubacteriales</taxon>
        <taxon>Candidatus Limadaptatus</taxon>
    </lineage>
</organism>
<reference evidence="7" key="1">
    <citation type="submission" date="2020-10" db="EMBL/GenBank/DDBJ databases">
        <authorList>
            <person name="Gilroy R."/>
        </authorList>
    </citation>
    <scope>NUCLEOTIDE SEQUENCE</scope>
    <source>
        <strain evidence="7">10406</strain>
    </source>
</reference>
<accession>A0A9D1SW68</accession>
<feature type="domain" description="Iron dependent repressor metal binding and dimerisation" evidence="6">
    <location>
        <begin position="64"/>
        <end position="118"/>
    </location>
</feature>
<gene>
    <name evidence="7" type="ORF">IAC73_01155</name>
</gene>